<keyword evidence="1" id="KW-0812">Transmembrane</keyword>
<evidence type="ECO:0000313" key="2">
    <source>
        <dbReference type="EMBL" id="AAS95488.1"/>
    </source>
</evidence>
<gene>
    <name evidence="2" type="ordered locus">DVU_1008</name>
</gene>
<name>Q72DC1_NITV2</name>
<accession>Q72DC1</accession>
<dbReference type="KEGG" id="dvu:DVU_1008"/>
<dbReference type="Pfam" id="PF11159">
    <property type="entry name" value="DUF2939"/>
    <property type="match status" value="1"/>
</dbReference>
<dbReference type="EMBL" id="AE017285">
    <property type="protein sequence ID" value="AAS95488.1"/>
    <property type="molecule type" value="Genomic_DNA"/>
</dbReference>
<proteinExistence type="predicted"/>
<dbReference type="PATRIC" id="fig|882.5.peg.951"/>
<evidence type="ECO:0000256" key="1">
    <source>
        <dbReference type="SAM" id="Phobius"/>
    </source>
</evidence>
<sequence>MSCHGMPDPLPASLCASGSGCLWGGVPCDTSGLSHSFHGRNTMSYLIRIVGAALIGVVVLVASTIPARAAETPEQALRQVQRAIDTSDTALLQRYVDLDAVIGGAVDVFVQTLVRQASSKAGQGGMAPMLAMMVAGMQDGSDAQAAQAMKMLVTGETRKFVLHGVASGKFAGKPRKEPVQQDGGLFSPLFEGASTGRKEIRSITDVKRTGDDATAALKVYDFGNEETYPVNVRLVPVGDSWRVREVTNVKQLADRVRREAADQQTQE</sequence>
<reference evidence="2 3" key="1">
    <citation type="journal article" date="2004" name="Nat. Biotechnol.">
        <title>The genome sequence of the anaerobic, sulfate-reducing bacterium Desulfovibrio vulgaris Hildenborough.</title>
        <authorList>
            <person name="Heidelberg J.F."/>
            <person name="Seshadri R."/>
            <person name="Haveman S.A."/>
            <person name="Hemme C.L."/>
            <person name="Paulsen I.T."/>
            <person name="Kolonay J.F."/>
            <person name="Eisen J.A."/>
            <person name="Ward N."/>
            <person name="Methe B."/>
            <person name="Brinkac L.M."/>
            <person name="Daugherty S.C."/>
            <person name="Deboy R.T."/>
            <person name="Dodson R.J."/>
            <person name="Durkin A.S."/>
            <person name="Madupu R."/>
            <person name="Nelson W.C."/>
            <person name="Sullivan S.A."/>
            <person name="Fouts D."/>
            <person name="Haft D.H."/>
            <person name="Selengut J."/>
            <person name="Peterson J.D."/>
            <person name="Davidsen T.M."/>
            <person name="Zafar N."/>
            <person name="Zhou L."/>
            <person name="Radune D."/>
            <person name="Dimitrov G."/>
            <person name="Hance M."/>
            <person name="Tran K."/>
            <person name="Khouri H."/>
            <person name="Gill J."/>
            <person name="Utterback T.R."/>
            <person name="Feldblyum T.V."/>
            <person name="Wall J.D."/>
            <person name="Voordouw G."/>
            <person name="Fraser C.M."/>
        </authorList>
    </citation>
    <scope>NUCLEOTIDE SEQUENCE [LARGE SCALE GENOMIC DNA]</scope>
    <source>
        <strain evidence="3">ATCC 29579 / DSM 644 / NCIMB 8303 / VKM B-1760 / Hildenborough</strain>
    </source>
</reference>
<dbReference type="EnsemblBacteria" id="AAS95488">
    <property type="protein sequence ID" value="AAS95488"/>
    <property type="gene ID" value="DVU_1008"/>
</dbReference>
<organism evidence="2 3">
    <name type="scientific">Nitratidesulfovibrio vulgaris (strain ATCC 29579 / DSM 644 / CCUG 34227 / NCIMB 8303 / VKM B-1760 / Hildenborough)</name>
    <name type="common">Desulfovibrio vulgaris</name>
    <dbReference type="NCBI Taxonomy" id="882"/>
    <lineage>
        <taxon>Bacteria</taxon>
        <taxon>Pseudomonadati</taxon>
        <taxon>Thermodesulfobacteriota</taxon>
        <taxon>Desulfovibrionia</taxon>
        <taxon>Desulfovibrionales</taxon>
        <taxon>Desulfovibrionaceae</taxon>
        <taxon>Nitratidesulfovibrio</taxon>
    </lineage>
</organism>
<evidence type="ECO:0008006" key="4">
    <source>
        <dbReference type="Google" id="ProtNLM"/>
    </source>
</evidence>
<dbReference type="PaxDb" id="882-DVU_1008"/>
<evidence type="ECO:0000313" key="3">
    <source>
        <dbReference type="Proteomes" id="UP000002194"/>
    </source>
</evidence>
<dbReference type="InterPro" id="IPR021330">
    <property type="entry name" value="DUF2939"/>
</dbReference>
<keyword evidence="1" id="KW-1133">Transmembrane helix</keyword>
<dbReference type="Proteomes" id="UP000002194">
    <property type="component" value="Chromosome"/>
</dbReference>
<keyword evidence="1" id="KW-0472">Membrane</keyword>
<dbReference type="AlphaFoldDB" id="Q72DC1"/>
<protein>
    <recommendedName>
        <fullName evidence="4">DUF2939 domain-containing protein</fullName>
    </recommendedName>
</protein>
<dbReference type="OrthoDB" id="5458492at2"/>
<keyword evidence="3" id="KW-1185">Reference proteome</keyword>
<dbReference type="eggNOG" id="ENOG5030MB2">
    <property type="taxonomic scope" value="Bacteria"/>
</dbReference>
<dbReference type="HOGENOM" id="CLU_090946_0_0_7"/>
<feature type="transmembrane region" description="Helical" evidence="1">
    <location>
        <begin position="45"/>
        <end position="65"/>
    </location>
</feature>